<dbReference type="Gene3D" id="1.10.10.2840">
    <property type="entry name" value="PucR C-terminal helix-turn-helix domain"/>
    <property type="match status" value="1"/>
</dbReference>
<dbReference type="InterPro" id="IPR012914">
    <property type="entry name" value="PucR_dom"/>
</dbReference>
<dbReference type="Pfam" id="PF07905">
    <property type="entry name" value="PucR"/>
    <property type="match status" value="1"/>
</dbReference>
<reference evidence="4" key="1">
    <citation type="journal article" date="2019" name="Int. J. Syst. Evol. Microbiol.">
        <title>The Global Catalogue of Microorganisms (GCM) 10K type strain sequencing project: providing services to taxonomists for standard genome sequencing and annotation.</title>
        <authorList>
            <consortium name="The Broad Institute Genomics Platform"/>
            <consortium name="The Broad Institute Genome Sequencing Center for Infectious Disease"/>
            <person name="Wu L."/>
            <person name="Ma J."/>
        </authorList>
    </citation>
    <scope>NUCLEOTIDE SEQUENCE [LARGE SCALE GENOMIC DNA]</scope>
    <source>
        <strain evidence="4">JCM 16544</strain>
    </source>
</reference>
<name>A0ABP7AZ11_9MICO</name>
<proteinExistence type="predicted"/>
<dbReference type="InterPro" id="IPR025736">
    <property type="entry name" value="PucR_C-HTH_dom"/>
</dbReference>
<evidence type="ECO:0000259" key="1">
    <source>
        <dbReference type="Pfam" id="PF07905"/>
    </source>
</evidence>
<evidence type="ECO:0000313" key="4">
    <source>
        <dbReference type="Proteomes" id="UP001501697"/>
    </source>
</evidence>
<dbReference type="InterPro" id="IPR051448">
    <property type="entry name" value="CdaR-like_regulators"/>
</dbReference>
<dbReference type="PANTHER" id="PTHR33744:SF1">
    <property type="entry name" value="DNA-BINDING TRANSCRIPTIONAL ACTIVATOR ADER"/>
    <property type="match status" value="1"/>
</dbReference>
<feature type="domain" description="Purine catabolism PurC-like" evidence="1">
    <location>
        <begin position="33"/>
        <end position="137"/>
    </location>
</feature>
<comment type="caution">
    <text evidence="3">The sequence shown here is derived from an EMBL/GenBank/DDBJ whole genome shotgun (WGS) entry which is preliminary data.</text>
</comment>
<dbReference type="RefSeq" id="WP_344739768.1">
    <property type="nucleotide sequence ID" value="NZ_BAAAYU010000005.1"/>
</dbReference>
<dbReference type="PANTHER" id="PTHR33744">
    <property type="entry name" value="CARBOHYDRATE DIACID REGULATOR"/>
    <property type="match status" value="1"/>
</dbReference>
<evidence type="ECO:0000259" key="2">
    <source>
        <dbReference type="Pfam" id="PF13556"/>
    </source>
</evidence>
<keyword evidence="4" id="KW-1185">Reference proteome</keyword>
<gene>
    <name evidence="3" type="ORF">GCM10022200_28830</name>
</gene>
<dbReference type="Proteomes" id="UP001501697">
    <property type="component" value="Unassembled WGS sequence"/>
</dbReference>
<dbReference type="EMBL" id="BAAAYU010000005">
    <property type="protein sequence ID" value="GAA3643177.1"/>
    <property type="molecule type" value="Genomic_DNA"/>
</dbReference>
<feature type="domain" description="PucR C-terminal helix-turn-helix" evidence="2">
    <location>
        <begin position="449"/>
        <end position="507"/>
    </location>
</feature>
<dbReference type="InterPro" id="IPR042070">
    <property type="entry name" value="PucR_C-HTH_sf"/>
</dbReference>
<dbReference type="Pfam" id="PF13556">
    <property type="entry name" value="HTH_30"/>
    <property type="match status" value="1"/>
</dbReference>
<organism evidence="3 4">
    <name type="scientific">Microbacterium awajiense</name>
    <dbReference type="NCBI Taxonomy" id="415214"/>
    <lineage>
        <taxon>Bacteria</taxon>
        <taxon>Bacillati</taxon>
        <taxon>Actinomycetota</taxon>
        <taxon>Actinomycetes</taxon>
        <taxon>Micrococcales</taxon>
        <taxon>Microbacteriaceae</taxon>
        <taxon>Microbacterium</taxon>
    </lineage>
</organism>
<protein>
    <submittedName>
        <fullName evidence="3">PucR family transcriptional regulator</fullName>
    </submittedName>
</protein>
<accession>A0ABP7AZ11</accession>
<sequence>MPRPSDPPTLRALLARPDLGLRLQHDPADLDPRSLDAELRWIHSSDLADPTPFLSEGMVLLTTGTQFGESADAAEYDAYVSRLAGRGLLGLGFGTEVARTGIPDALADACRAQRMPLFEVPYRTPFIAVARANAEAIAAEAYARRTWALAAQRAIALAALRPDGLGATLAELAKQLGAWVGMYDAAGELVRQHPPGALGAETADDLHEHVGGVLRRGARAASTLTVGDTSFSLQTLGRGGRLRGVIAIAAGDLDREGRDVVTAVIAMAGLALEQQQSLSRARGALRSGLVRALAAGETTLARRIARDLWGGLPAAPIAVAVTDARAVRVEAASDLLELRADERRGALFFGRGDDGIVIVFPAEERTVVRELSERFDIRIGISDPGGYDAFAGAIGQATAARDRGTAAVTTFAEIARTGVLSALSPDAAALAAAELAPLRDHDSAEGTLLLATLRGWLDNDCSHEATARALGVHRHTVRARLALAERLLHRDLGTFAVRAELWAALRALDERAVR</sequence>
<evidence type="ECO:0000313" key="3">
    <source>
        <dbReference type="EMBL" id="GAA3643177.1"/>
    </source>
</evidence>